<dbReference type="GO" id="GO:0005737">
    <property type="term" value="C:cytoplasm"/>
    <property type="evidence" value="ECO:0007669"/>
    <property type="project" value="TreeGrafter"/>
</dbReference>
<feature type="domain" description="Sulfatase N-terminal" evidence="3">
    <location>
        <begin position="5"/>
        <end position="370"/>
    </location>
</feature>
<dbReference type="PANTHER" id="PTHR45953:SF1">
    <property type="entry name" value="IDURONATE 2-SULFATASE"/>
    <property type="match status" value="1"/>
</dbReference>
<name>A0A2R8ART1_9RHOB</name>
<dbReference type="PANTHER" id="PTHR45953">
    <property type="entry name" value="IDURONATE 2-SULFATASE"/>
    <property type="match status" value="1"/>
</dbReference>
<evidence type="ECO:0000256" key="2">
    <source>
        <dbReference type="ARBA" id="ARBA00022801"/>
    </source>
</evidence>
<accession>A0A2R8ART1</accession>
<reference evidence="4 5" key="1">
    <citation type="submission" date="2018-03" db="EMBL/GenBank/DDBJ databases">
        <authorList>
            <person name="Keele B.F."/>
        </authorList>
    </citation>
    <scope>NUCLEOTIDE SEQUENCE [LARGE SCALE GENOMIC DNA]</scope>
    <source>
        <strain evidence="4 5">CECT 8811</strain>
    </source>
</reference>
<dbReference type="InterPro" id="IPR017850">
    <property type="entry name" value="Alkaline_phosphatase_core_sf"/>
</dbReference>
<dbReference type="GO" id="GO:0004065">
    <property type="term" value="F:arylsulfatase activity"/>
    <property type="evidence" value="ECO:0007669"/>
    <property type="project" value="UniProtKB-EC"/>
</dbReference>
<dbReference type="EC" id="3.1.6.1" evidence="4"/>
<dbReference type="SUPFAM" id="SSF53649">
    <property type="entry name" value="Alkaline phosphatase-like"/>
    <property type="match status" value="1"/>
</dbReference>
<sequence>MTAKKNVLFIIIDQLRADCLHGALADHVDLPNLRALMDDSVTFKRHFSVVNPCGPSRASILTGQYAMNHRSVRNGTPLRHDTPTIASEMRKAGYLPMLFGYTDTSQDPRVFAPNDPAVQTYEAAMSGFVEQVEMRLEMSYPWRSYLMGKGHHWDNYWQLYIPGGDGSALNAPAVYKAEDSDTAFLTNQFLDRMPAYADQSWFAHLTYIRPHPPLVAPAPYNDMYDPTTLPAPTRVGTRKDETAVHPFFGPALAKEKAANFVIGAKADDSDETLQALRAVYLGLATEVDHHIGRVVTFLKDSGQWEDTLLIVTADHGEMLGDHHAWGKHSVYDAAYHTPLIIHAPGCTAGHVVDVPTESIDLTPTILSWVGQEVPNAMDGRSLLPLMSGETPEDWREYSFSELDFGDPITPTLWQKELGTDASNSCVGILRDQRFTLIEFAADLPPLLFDHGGQGELEDVADKPEFAPDLARLTRQMLRHRMRNMDHTLSYDMITDQGPKRAARYPENDASA</sequence>
<evidence type="ECO:0000259" key="3">
    <source>
        <dbReference type="Pfam" id="PF00884"/>
    </source>
</evidence>
<dbReference type="EMBL" id="OMOI01000002">
    <property type="protein sequence ID" value="SPF78771.1"/>
    <property type="molecule type" value="Genomic_DNA"/>
</dbReference>
<dbReference type="GO" id="GO:0046872">
    <property type="term" value="F:metal ion binding"/>
    <property type="evidence" value="ECO:0007669"/>
    <property type="project" value="UniProtKB-KW"/>
</dbReference>
<evidence type="ECO:0000313" key="4">
    <source>
        <dbReference type="EMBL" id="SPF78771.1"/>
    </source>
</evidence>
<organism evidence="4 5">
    <name type="scientific">Aliiroseovarius pelagivivens</name>
    <dbReference type="NCBI Taxonomy" id="1639690"/>
    <lineage>
        <taxon>Bacteria</taxon>
        <taxon>Pseudomonadati</taxon>
        <taxon>Pseudomonadota</taxon>
        <taxon>Alphaproteobacteria</taxon>
        <taxon>Rhodobacterales</taxon>
        <taxon>Paracoccaceae</taxon>
        <taxon>Aliiroseovarius</taxon>
    </lineage>
</organism>
<dbReference type="Pfam" id="PF00884">
    <property type="entry name" value="Sulfatase"/>
    <property type="match status" value="1"/>
</dbReference>
<proteinExistence type="predicted"/>
<evidence type="ECO:0000313" key="5">
    <source>
        <dbReference type="Proteomes" id="UP000244911"/>
    </source>
</evidence>
<dbReference type="Proteomes" id="UP000244911">
    <property type="component" value="Unassembled WGS sequence"/>
</dbReference>
<dbReference type="OrthoDB" id="9795675at2"/>
<dbReference type="Gene3D" id="6.10.250.3360">
    <property type="match status" value="1"/>
</dbReference>
<dbReference type="RefSeq" id="WP_108857759.1">
    <property type="nucleotide sequence ID" value="NZ_OMOI01000002.1"/>
</dbReference>
<dbReference type="AlphaFoldDB" id="A0A2R8ART1"/>
<dbReference type="InterPro" id="IPR000917">
    <property type="entry name" value="Sulfatase_N"/>
</dbReference>
<keyword evidence="5" id="KW-1185">Reference proteome</keyword>
<gene>
    <name evidence="4" type="ORF">ALP8811_02703</name>
</gene>
<dbReference type="CDD" id="cd16028">
    <property type="entry name" value="PMH"/>
    <property type="match status" value="1"/>
</dbReference>
<protein>
    <submittedName>
        <fullName evidence="4">Arylsulfatase</fullName>
        <ecNumber evidence="4">3.1.6.1</ecNumber>
    </submittedName>
</protein>
<keyword evidence="1" id="KW-0479">Metal-binding</keyword>
<dbReference type="Gene3D" id="3.40.720.10">
    <property type="entry name" value="Alkaline Phosphatase, subunit A"/>
    <property type="match status" value="1"/>
</dbReference>
<keyword evidence="2 4" id="KW-0378">Hydrolase</keyword>
<evidence type="ECO:0000256" key="1">
    <source>
        <dbReference type="ARBA" id="ARBA00022723"/>
    </source>
</evidence>